<protein>
    <submittedName>
        <fullName evidence="1">Uncharacterized protein</fullName>
    </submittedName>
</protein>
<dbReference type="Proteomes" id="UP000008713">
    <property type="component" value="Chromosome"/>
</dbReference>
<name>A0A454APL4_MYCBG</name>
<proteinExistence type="predicted"/>
<reference evidence="1 2" key="1">
    <citation type="journal article" date="2011" name="Infect. Immun.">
        <title>Complete genome sequence of Mycoplasma bovis type strain PG45 (ATCC 25523).</title>
        <authorList>
            <person name="Wise K.S."/>
            <person name="Calcutt M.J."/>
            <person name="Foecking M.F."/>
            <person name="Roske K."/>
            <person name="Madupu R."/>
            <person name="Methe B.A."/>
        </authorList>
    </citation>
    <scope>NUCLEOTIDE SEQUENCE [LARGE SCALE GENOMIC DNA]</scope>
    <source>
        <strain evidence="2">ATCC 25523 / DSM 22781 / NCTC 10131 / PG45</strain>
    </source>
</reference>
<evidence type="ECO:0000313" key="1">
    <source>
        <dbReference type="EMBL" id="ADR24833.1"/>
    </source>
</evidence>
<dbReference type="AlphaFoldDB" id="A0A454APL4"/>
<dbReference type="EMBL" id="CP002188">
    <property type="protein sequence ID" value="ADR24833.1"/>
    <property type="molecule type" value="Genomic_DNA"/>
</dbReference>
<organism evidence="1 2">
    <name type="scientific">Mycoplasmopsis bovis (strain ATCC 25523 / DSM 22781 / NCTC 10131 / PG45)</name>
    <name type="common">Mycoplasma bovis</name>
    <dbReference type="NCBI Taxonomy" id="289397"/>
    <lineage>
        <taxon>Bacteria</taxon>
        <taxon>Bacillati</taxon>
        <taxon>Mycoplasmatota</taxon>
        <taxon>Mycoplasmoidales</taxon>
        <taxon>Metamycoplasmataceae</taxon>
        <taxon>Mycoplasmopsis</taxon>
    </lineage>
</organism>
<evidence type="ECO:0000313" key="2">
    <source>
        <dbReference type="Proteomes" id="UP000008713"/>
    </source>
</evidence>
<accession>A0A454APL4</accession>
<sequence length="44" mass="5256">MWHSLILPIKANKKLGKKILKPSFLQFAPKKIFIWVFLQNDVKF</sequence>
<dbReference type="KEGG" id="mbv:MBOVPG45_0478"/>
<gene>
    <name evidence="1" type="ordered locus">MBOVPG45_0478</name>
</gene>